<evidence type="ECO:0000256" key="10">
    <source>
        <dbReference type="ARBA" id="ARBA00047899"/>
    </source>
</evidence>
<evidence type="ECO:0000256" key="9">
    <source>
        <dbReference type="ARBA" id="ARBA00022840"/>
    </source>
</evidence>
<dbReference type="OrthoDB" id="5800476at2759"/>
<keyword evidence="7 12" id="KW-0547">Nucleotide-binding</keyword>
<dbReference type="InterPro" id="IPR050235">
    <property type="entry name" value="CK1_Ser-Thr_kinase"/>
</dbReference>
<dbReference type="EMBL" id="CAACVG010007161">
    <property type="protein sequence ID" value="VEN43934.1"/>
    <property type="molecule type" value="Genomic_DNA"/>
</dbReference>
<dbReference type="AlphaFoldDB" id="A0A653C920"/>
<feature type="compositionally biased region" description="Polar residues" evidence="14">
    <location>
        <begin position="370"/>
        <end position="384"/>
    </location>
</feature>
<dbReference type="InterPro" id="IPR017441">
    <property type="entry name" value="Protein_kinase_ATP_BS"/>
</dbReference>
<sequence length="430" mass="49057">MATDTKQSNSKCYIRNDSIQSRQSPSNGIKQTPKVGPNFQLGKKIGCGNFGELRLGKNLYTNEPVAIKLEPMKTKTPQLHLENKYYKLLGSHQGIPEIYYFGPCGKYNALVMELLGPCLEDLFEMCERKFHLKTVLMIAIQLLHRIEYVHSKHLVYRDIKPENFLVGRKSTNNDNVIHIIDFGLAKEYIHVETNKHIPYREHQSLTGTARYVSINTHLGREQSRRDDLEALGYMFIYFLKGSLPWQGLAADTIKERYEKIAQTKISTSIEALCDGQPEEMATYLRYVKKLDFFETPDYEYLRNLFTSLFDRMGYVDDGYFNWSGITYTVNKRGSLSIKTNEFVLSDEQDRATRNSRMNGWQGDSKHSTFGGLTSTDCQETSETTNDGKIDDPTGGPSNTPIALNCDTDTSSDTGCCGFFKKMKKKSVNKK</sequence>
<dbReference type="GO" id="GO:0071944">
    <property type="term" value="C:cell periphery"/>
    <property type="evidence" value="ECO:0007669"/>
    <property type="project" value="UniProtKB-ARBA"/>
</dbReference>
<dbReference type="GO" id="GO:0005524">
    <property type="term" value="F:ATP binding"/>
    <property type="evidence" value="ECO:0007669"/>
    <property type="project" value="UniProtKB-UniRule"/>
</dbReference>
<evidence type="ECO:0000256" key="6">
    <source>
        <dbReference type="ARBA" id="ARBA00022679"/>
    </source>
</evidence>
<dbReference type="PROSITE" id="PS50011">
    <property type="entry name" value="PROTEIN_KINASE_DOM"/>
    <property type="match status" value="1"/>
</dbReference>
<dbReference type="PROSITE" id="PS00107">
    <property type="entry name" value="PROTEIN_KINASE_ATP"/>
    <property type="match status" value="1"/>
</dbReference>
<keyword evidence="17" id="KW-1185">Reference proteome</keyword>
<protein>
    <recommendedName>
        <fullName evidence="3">non-specific serine/threonine protein kinase</fullName>
        <ecNumber evidence="3">2.7.11.1</ecNumber>
    </recommendedName>
</protein>
<dbReference type="Proteomes" id="UP000410492">
    <property type="component" value="Unassembled WGS sequence"/>
</dbReference>
<feature type="region of interest" description="Disordered" evidence="14">
    <location>
        <begin position="348"/>
        <end position="404"/>
    </location>
</feature>
<feature type="binding site" evidence="12">
    <location>
        <position position="68"/>
    </location>
    <ligand>
        <name>ATP</name>
        <dbReference type="ChEBI" id="CHEBI:30616"/>
    </ligand>
</feature>
<evidence type="ECO:0000256" key="8">
    <source>
        <dbReference type="ARBA" id="ARBA00022777"/>
    </source>
</evidence>
<evidence type="ECO:0000256" key="13">
    <source>
        <dbReference type="RuleBase" id="RU000304"/>
    </source>
</evidence>
<keyword evidence="8" id="KW-0418">Kinase</keyword>
<keyword evidence="9 12" id="KW-0067">ATP-binding</keyword>
<dbReference type="InterPro" id="IPR000719">
    <property type="entry name" value="Prot_kinase_dom"/>
</dbReference>
<evidence type="ECO:0000313" key="17">
    <source>
        <dbReference type="Proteomes" id="UP000410492"/>
    </source>
</evidence>
<comment type="similarity">
    <text evidence="2">Belongs to the protein kinase superfamily. CK1 Ser/Thr protein kinase family. Casein kinase I subfamily.</text>
</comment>
<accession>A0A653C920</accession>
<dbReference type="GO" id="GO:0005737">
    <property type="term" value="C:cytoplasm"/>
    <property type="evidence" value="ECO:0007669"/>
    <property type="project" value="UniProtKB-SubCell"/>
</dbReference>
<evidence type="ECO:0000259" key="15">
    <source>
        <dbReference type="PROSITE" id="PS50011"/>
    </source>
</evidence>
<evidence type="ECO:0000256" key="5">
    <source>
        <dbReference type="ARBA" id="ARBA00022527"/>
    </source>
</evidence>
<organism evidence="16 17">
    <name type="scientific">Callosobruchus maculatus</name>
    <name type="common">Southern cowpea weevil</name>
    <name type="synonym">Pulse bruchid</name>
    <dbReference type="NCBI Taxonomy" id="64391"/>
    <lineage>
        <taxon>Eukaryota</taxon>
        <taxon>Metazoa</taxon>
        <taxon>Ecdysozoa</taxon>
        <taxon>Arthropoda</taxon>
        <taxon>Hexapoda</taxon>
        <taxon>Insecta</taxon>
        <taxon>Pterygota</taxon>
        <taxon>Neoptera</taxon>
        <taxon>Endopterygota</taxon>
        <taxon>Coleoptera</taxon>
        <taxon>Polyphaga</taxon>
        <taxon>Cucujiformia</taxon>
        <taxon>Chrysomeloidea</taxon>
        <taxon>Chrysomelidae</taxon>
        <taxon>Bruchinae</taxon>
        <taxon>Bruchini</taxon>
        <taxon>Callosobruchus</taxon>
    </lineage>
</organism>
<dbReference type="SMART" id="SM00220">
    <property type="entry name" value="S_TKc"/>
    <property type="match status" value="1"/>
</dbReference>
<proteinExistence type="inferred from homology"/>
<evidence type="ECO:0000256" key="2">
    <source>
        <dbReference type="ARBA" id="ARBA00005926"/>
    </source>
</evidence>
<dbReference type="SUPFAM" id="SSF56112">
    <property type="entry name" value="Protein kinase-like (PK-like)"/>
    <property type="match status" value="1"/>
</dbReference>
<evidence type="ECO:0000256" key="14">
    <source>
        <dbReference type="SAM" id="MobiDB-lite"/>
    </source>
</evidence>
<evidence type="ECO:0000313" key="16">
    <source>
        <dbReference type="EMBL" id="VEN43934.1"/>
    </source>
</evidence>
<comment type="subcellular location">
    <subcellularLocation>
        <location evidence="1">Cytoplasm</location>
    </subcellularLocation>
</comment>
<dbReference type="Gene3D" id="1.10.510.10">
    <property type="entry name" value="Transferase(Phosphotransferase) domain 1"/>
    <property type="match status" value="1"/>
</dbReference>
<keyword evidence="4" id="KW-0963">Cytoplasm</keyword>
<dbReference type="InterPro" id="IPR008271">
    <property type="entry name" value="Ser/Thr_kinase_AS"/>
</dbReference>
<keyword evidence="5 13" id="KW-0723">Serine/threonine-protein kinase</keyword>
<gene>
    <name evidence="16" type="ORF">CALMAC_LOCUS6916</name>
</gene>
<dbReference type="InterPro" id="IPR011009">
    <property type="entry name" value="Kinase-like_dom_sf"/>
</dbReference>
<dbReference type="EC" id="2.7.11.1" evidence="3"/>
<evidence type="ECO:0000256" key="11">
    <source>
        <dbReference type="ARBA" id="ARBA00048679"/>
    </source>
</evidence>
<dbReference type="Pfam" id="PF00069">
    <property type="entry name" value="Pkinase"/>
    <property type="match status" value="1"/>
</dbReference>
<evidence type="ECO:0000256" key="3">
    <source>
        <dbReference type="ARBA" id="ARBA00012513"/>
    </source>
</evidence>
<comment type="catalytic activity">
    <reaction evidence="10">
        <text>L-threonyl-[protein] + ATP = O-phospho-L-threonyl-[protein] + ADP + H(+)</text>
        <dbReference type="Rhea" id="RHEA:46608"/>
        <dbReference type="Rhea" id="RHEA-COMP:11060"/>
        <dbReference type="Rhea" id="RHEA-COMP:11605"/>
        <dbReference type="ChEBI" id="CHEBI:15378"/>
        <dbReference type="ChEBI" id="CHEBI:30013"/>
        <dbReference type="ChEBI" id="CHEBI:30616"/>
        <dbReference type="ChEBI" id="CHEBI:61977"/>
        <dbReference type="ChEBI" id="CHEBI:456216"/>
        <dbReference type="EC" id="2.7.11.1"/>
    </reaction>
</comment>
<dbReference type="PANTHER" id="PTHR11909">
    <property type="entry name" value="CASEIN KINASE-RELATED"/>
    <property type="match status" value="1"/>
</dbReference>
<dbReference type="PROSITE" id="PS00108">
    <property type="entry name" value="PROTEIN_KINASE_ST"/>
    <property type="match status" value="1"/>
</dbReference>
<dbReference type="GO" id="GO:0032880">
    <property type="term" value="P:regulation of protein localization"/>
    <property type="evidence" value="ECO:0007669"/>
    <property type="project" value="UniProtKB-ARBA"/>
</dbReference>
<dbReference type="FunFam" id="1.10.510.10:FF:000703">
    <property type="entry name" value="Casein kinase I gamma"/>
    <property type="match status" value="1"/>
</dbReference>
<reference evidence="16 17" key="1">
    <citation type="submission" date="2019-01" db="EMBL/GenBank/DDBJ databases">
        <authorList>
            <person name="Sayadi A."/>
        </authorList>
    </citation>
    <scope>NUCLEOTIDE SEQUENCE [LARGE SCALE GENOMIC DNA]</scope>
</reference>
<feature type="compositionally biased region" description="Polar residues" evidence="14">
    <location>
        <begin position="395"/>
        <end position="404"/>
    </location>
</feature>
<dbReference type="GO" id="GO:0004674">
    <property type="term" value="F:protein serine/threonine kinase activity"/>
    <property type="evidence" value="ECO:0007669"/>
    <property type="project" value="UniProtKB-KW"/>
</dbReference>
<evidence type="ECO:0000256" key="1">
    <source>
        <dbReference type="ARBA" id="ARBA00004496"/>
    </source>
</evidence>
<evidence type="ECO:0000256" key="4">
    <source>
        <dbReference type="ARBA" id="ARBA00022490"/>
    </source>
</evidence>
<name>A0A653C920_CALMS</name>
<evidence type="ECO:0000256" key="7">
    <source>
        <dbReference type="ARBA" id="ARBA00022741"/>
    </source>
</evidence>
<evidence type="ECO:0000256" key="12">
    <source>
        <dbReference type="PROSITE-ProRule" id="PRU10141"/>
    </source>
</evidence>
<comment type="catalytic activity">
    <reaction evidence="11">
        <text>L-seryl-[protein] + ATP = O-phospho-L-seryl-[protein] + ADP + H(+)</text>
        <dbReference type="Rhea" id="RHEA:17989"/>
        <dbReference type="Rhea" id="RHEA-COMP:9863"/>
        <dbReference type="Rhea" id="RHEA-COMP:11604"/>
        <dbReference type="ChEBI" id="CHEBI:15378"/>
        <dbReference type="ChEBI" id="CHEBI:29999"/>
        <dbReference type="ChEBI" id="CHEBI:30616"/>
        <dbReference type="ChEBI" id="CHEBI:83421"/>
        <dbReference type="ChEBI" id="CHEBI:456216"/>
        <dbReference type="EC" id="2.7.11.1"/>
    </reaction>
</comment>
<feature type="domain" description="Protein kinase" evidence="15">
    <location>
        <begin position="39"/>
        <end position="309"/>
    </location>
</feature>
<keyword evidence="6" id="KW-0808">Transferase</keyword>